<accession>A0A9X3AQT5</accession>
<dbReference type="EMBL" id="JAOANI010000014">
    <property type="protein sequence ID" value="MCT7358445.1"/>
    <property type="molecule type" value="Genomic_DNA"/>
</dbReference>
<evidence type="ECO:0000313" key="2">
    <source>
        <dbReference type="Proteomes" id="UP001147830"/>
    </source>
</evidence>
<name>A0A9X3AQT5_9GAMM</name>
<gene>
    <name evidence="1" type="ORF">NYR02_05355</name>
</gene>
<reference evidence="1" key="1">
    <citation type="journal article" date="2022" name="Front. Microbiol.">
        <title>Genome-based taxonomic rearrangement of Oceanobacter-related bacteria including the description of Thalassolituus hydrocarbonoclasticus sp. nov. and Thalassolituus pacificus sp. nov. and emended description of the genus Thalassolituus.</title>
        <authorList>
            <person name="Dong C."/>
            <person name="Wei L."/>
            <person name="Wang J."/>
            <person name="Lai Q."/>
            <person name="Huang Z."/>
            <person name="Shao Z."/>
        </authorList>
    </citation>
    <scope>NUCLEOTIDE SEQUENCE</scope>
    <source>
        <strain evidence="1">59MF3M-4</strain>
    </source>
</reference>
<protein>
    <submittedName>
        <fullName evidence="1">Uncharacterized protein</fullName>
    </submittedName>
</protein>
<dbReference type="Proteomes" id="UP001147830">
    <property type="component" value="Unassembled WGS sequence"/>
</dbReference>
<keyword evidence="2" id="KW-1185">Reference proteome</keyword>
<reference evidence="1" key="2">
    <citation type="submission" date="2022-08" db="EMBL/GenBank/DDBJ databases">
        <authorList>
            <person name="Dong C."/>
        </authorList>
    </citation>
    <scope>NUCLEOTIDE SEQUENCE</scope>
    <source>
        <strain evidence="1">59MF3M-4</strain>
    </source>
</reference>
<organism evidence="1 2">
    <name type="scientific">Thalassolituus pacificus</name>
    <dbReference type="NCBI Taxonomy" id="2975440"/>
    <lineage>
        <taxon>Bacteria</taxon>
        <taxon>Pseudomonadati</taxon>
        <taxon>Pseudomonadota</taxon>
        <taxon>Gammaproteobacteria</taxon>
        <taxon>Oceanospirillales</taxon>
        <taxon>Oceanospirillaceae</taxon>
        <taxon>Thalassolituus</taxon>
    </lineage>
</organism>
<comment type="caution">
    <text evidence="1">The sequence shown here is derived from an EMBL/GenBank/DDBJ whole genome shotgun (WGS) entry which is preliminary data.</text>
</comment>
<sequence length="253" mass="28255">MTVANGSVRSLIKFLDSSLKNLIKSHHEKTDLSIDYAPEVPCVDSGNQSEKLNSMVIFELFGEDLTDSLVERFQTYSKTLMHSIVAPDLLSQIDFDLPENINSDIHDEMHTIDECANQFLARNGGRDINGNFSIAFDQNGQEVSFSRFEIKKPNINRGKPIDISGYGEFDGLIRSELTLLLRPIANGKVCNQQRFLVSSAIVFDPILKDDVSQKYISYTGTIRPDARDKMMPFITAIELVDEVPAPAGDLFSS</sequence>
<dbReference type="RefSeq" id="WP_260975358.1">
    <property type="nucleotide sequence ID" value="NZ_JAOANI010000014.1"/>
</dbReference>
<proteinExistence type="predicted"/>
<evidence type="ECO:0000313" key="1">
    <source>
        <dbReference type="EMBL" id="MCT7358445.1"/>
    </source>
</evidence>
<dbReference type="AlphaFoldDB" id="A0A9X3AQT5"/>